<evidence type="ECO:0000256" key="2">
    <source>
        <dbReference type="ARBA" id="ARBA00022729"/>
    </source>
</evidence>
<feature type="signal peptide" evidence="3">
    <location>
        <begin position="1"/>
        <end position="20"/>
    </location>
</feature>
<dbReference type="Pfam" id="PF03422">
    <property type="entry name" value="CBM_6"/>
    <property type="match status" value="2"/>
</dbReference>
<comment type="similarity">
    <text evidence="1">Belongs to the glycosyl hydrolase 16 family.</text>
</comment>
<dbReference type="InterPro" id="IPR000757">
    <property type="entry name" value="Beta-glucanase-like"/>
</dbReference>
<feature type="domain" description="CBM6" evidence="4">
    <location>
        <begin position="630"/>
        <end position="751"/>
    </location>
</feature>
<dbReference type="CDD" id="cd04080">
    <property type="entry name" value="CBM6_cellulase-like"/>
    <property type="match status" value="2"/>
</dbReference>
<evidence type="ECO:0000313" key="6">
    <source>
        <dbReference type="EMBL" id="MDO6422415.1"/>
    </source>
</evidence>
<dbReference type="PROSITE" id="PS51257">
    <property type="entry name" value="PROKAR_LIPOPROTEIN"/>
    <property type="match status" value="1"/>
</dbReference>
<dbReference type="Pfam" id="PF17963">
    <property type="entry name" value="Big_9"/>
    <property type="match status" value="1"/>
</dbReference>
<accession>A0AAW7X3L5</accession>
<organism evidence="6 7">
    <name type="scientific">Saccharophagus degradans</name>
    <dbReference type="NCBI Taxonomy" id="86304"/>
    <lineage>
        <taxon>Bacteria</taxon>
        <taxon>Pseudomonadati</taxon>
        <taxon>Pseudomonadota</taxon>
        <taxon>Gammaproteobacteria</taxon>
        <taxon>Cellvibrionales</taxon>
        <taxon>Cellvibrionaceae</taxon>
        <taxon>Saccharophagus</taxon>
    </lineage>
</organism>
<evidence type="ECO:0000259" key="5">
    <source>
        <dbReference type="PROSITE" id="PS51762"/>
    </source>
</evidence>
<dbReference type="Gene3D" id="2.60.120.260">
    <property type="entry name" value="Galactose-binding domain-like"/>
    <property type="match status" value="2"/>
</dbReference>
<dbReference type="Proteomes" id="UP001169760">
    <property type="component" value="Unassembled WGS sequence"/>
</dbReference>
<feature type="domain" description="GH16" evidence="5">
    <location>
        <begin position="125"/>
        <end position="338"/>
    </location>
</feature>
<dbReference type="SUPFAM" id="SSF49899">
    <property type="entry name" value="Concanavalin A-like lectins/glucanases"/>
    <property type="match status" value="1"/>
</dbReference>
<dbReference type="InterPro" id="IPR008979">
    <property type="entry name" value="Galactose-bd-like_sf"/>
</dbReference>
<feature type="chain" id="PRO_5043488181" evidence="3">
    <location>
        <begin position="21"/>
        <end position="877"/>
    </location>
</feature>
<comment type="caution">
    <text evidence="6">The sequence shown here is derived from an EMBL/GenBank/DDBJ whole genome shotgun (WGS) entry which is preliminary data.</text>
</comment>
<dbReference type="Gene3D" id="2.60.40.3440">
    <property type="match status" value="1"/>
</dbReference>
<keyword evidence="2 3" id="KW-0732">Signal</keyword>
<evidence type="ECO:0000313" key="7">
    <source>
        <dbReference type="Proteomes" id="UP001169760"/>
    </source>
</evidence>
<dbReference type="GO" id="GO:0004553">
    <property type="term" value="F:hydrolase activity, hydrolyzing O-glycosyl compounds"/>
    <property type="evidence" value="ECO:0007669"/>
    <property type="project" value="InterPro"/>
</dbReference>
<dbReference type="GO" id="GO:0030246">
    <property type="term" value="F:carbohydrate binding"/>
    <property type="evidence" value="ECO:0007669"/>
    <property type="project" value="InterPro"/>
</dbReference>
<evidence type="ECO:0000259" key="4">
    <source>
        <dbReference type="PROSITE" id="PS51175"/>
    </source>
</evidence>
<sequence>MIKNKLYLALSIAAATSLTACGGGGDAADDTVKRNVFAVGDVFKTQEDGDAVEADVSLNDFGSGLAFALESGSTTANGELVFNADGTFTYTPNADFSGKDTFTYVATHTASGDTASALVTINVISDFETIEESGWTLTWSDEFDSLDSMAWDAMNASAAEGVLSVSAVEGQTSYVKSTAALGQAGRIEASIQLPDGKSLYSGFGLMPMADMFDGKNALMAIESANNKATAGGHWGIGLVNGVEINEPTNAVVRAEFHTYAIEWNESLIRWYIDDIHIHTVDTLNTWSYNLSGDTVVADTTTKPFSQDLQIMMELTAASSDLPNAMLVDYVKVYECDTSVTDQIENCAFAADENVDKLASNRIESVGEIVTPLFTDELASLSWHYTDAEEAVTFVTEQESAVPTHRGIVSLPEPMEPVAEVAPVDPVDEGEEGYEEYQAYLAYVDYLNYLETLAFLDTVDPSRERGAVIRYQSDASTWSNFSLNTPSLGLVGKDSALQFDMYIDSASTTTETIEIRMETGWPFLGTVLLNVADLQLDTWVTHNIPVSDFLANPFITPDWAVGQDWFLGGNGVEGQPLYLDTNSITKAIVVQLAAPGHLVFDNVAITCVSNESCFQGPLAKQPIVKAGPAPIIYEAEAYTAVTGEVQTEDTQDVGGGQNVGYIDAGDALEYTIVAPIDGTYKFQYRLASGLDGASEFDVSIDDMLIDGQSLPGTGGWQVWTTLESGEFDLTAGEHAVVFNFAGGMNFNWFAIVPPPIAIFIEAEDYSSMAGVQLEDTADEGGGQNVGYIDAGDFLQYNVEVPADGTYFIELRVASSGGSDGFTITSNGITTSTIPVADTGGWQNWTTQTAEVQLSAGQQTLRFDFIGGAINFNWINITN</sequence>
<dbReference type="PROSITE" id="PS51175">
    <property type="entry name" value="CBM6"/>
    <property type="match status" value="2"/>
</dbReference>
<feature type="domain" description="CBM6" evidence="4">
    <location>
        <begin position="757"/>
        <end position="876"/>
    </location>
</feature>
<dbReference type="InterPro" id="IPR013320">
    <property type="entry name" value="ConA-like_dom_sf"/>
</dbReference>
<dbReference type="Pfam" id="PF00722">
    <property type="entry name" value="Glyco_hydro_16"/>
    <property type="match status" value="1"/>
</dbReference>
<evidence type="ECO:0000256" key="1">
    <source>
        <dbReference type="ARBA" id="ARBA00006865"/>
    </source>
</evidence>
<protein>
    <submittedName>
        <fullName evidence="6">Carbohydrate-binding protein</fullName>
    </submittedName>
</protein>
<name>A0AAW7X3L5_9GAMM</name>
<dbReference type="SMART" id="SM00606">
    <property type="entry name" value="CBD_IV"/>
    <property type="match status" value="2"/>
</dbReference>
<reference evidence="6" key="1">
    <citation type="submission" date="2023-07" db="EMBL/GenBank/DDBJ databases">
        <title>Genome content predicts the carbon catabolic preferences of heterotrophic bacteria.</title>
        <authorList>
            <person name="Gralka M."/>
        </authorList>
    </citation>
    <scope>NUCLEOTIDE SEQUENCE</scope>
    <source>
        <strain evidence="6">I3M17_2</strain>
    </source>
</reference>
<dbReference type="InterPro" id="IPR006584">
    <property type="entry name" value="Cellulose-bd_IV"/>
</dbReference>
<dbReference type="InterPro" id="IPR005084">
    <property type="entry name" value="CBM6"/>
</dbReference>
<dbReference type="RefSeq" id="WP_303492416.1">
    <property type="nucleotide sequence ID" value="NZ_JAUOPB010000005.1"/>
</dbReference>
<proteinExistence type="inferred from homology"/>
<dbReference type="AlphaFoldDB" id="A0AAW7X3L5"/>
<dbReference type="EMBL" id="JAUOPB010000005">
    <property type="protein sequence ID" value="MDO6422415.1"/>
    <property type="molecule type" value="Genomic_DNA"/>
</dbReference>
<dbReference type="Gene3D" id="2.60.120.200">
    <property type="match status" value="1"/>
</dbReference>
<dbReference type="PROSITE" id="PS51762">
    <property type="entry name" value="GH16_2"/>
    <property type="match status" value="1"/>
</dbReference>
<gene>
    <name evidence="6" type="ORF">Q4521_08010</name>
</gene>
<evidence type="ECO:0000256" key="3">
    <source>
        <dbReference type="SAM" id="SignalP"/>
    </source>
</evidence>
<dbReference type="SUPFAM" id="SSF49785">
    <property type="entry name" value="Galactose-binding domain-like"/>
    <property type="match status" value="2"/>
</dbReference>
<dbReference type="GO" id="GO:0005975">
    <property type="term" value="P:carbohydrate metabolic process"/>
    <property type="evidence" value="ECO:0007669"/>
    <property type="project" value="InterPro"/>
</dbReference>